<feature type="domain" description="TLDc" evidence="2">
    <location>
        <begin position="162"/>
        <end position="288"/>
    </location>
</feature>
<accession>A0A0A1U2M0</accession>
<evidence type="ECO:0000259" key="2">
    <source>
        <dbReference type="Pfam" id="PF07534"/>
    </source>
</evidence>
<reference evidence="3 4" key="1">
    <citation type="submission" date="2012-10" db="EMBL/GenBank/DDBJ databases">
        <authorList>
            <person name="Zafar N."/>
            <person name="Inman J."/>
            <person name="Hall N."/>
            <person name="Lorenzi H."/>
            <person name="Caler E."/>
        </authorList>
    </citation>
    <scope>NUCLEOTIDE SEQUENCE [LARGE SCALE GENOMIC DNA]</scope>
    <source>
        <strain evidence="3 4">IP1</strain>
    </source>
</reference>
<sequence>MGNSASCQCTCLQSGTLDEYVHPKKSLSPLKKLKVLESPIVSEEECKSSIYTHPPSELYKRKSVSPMTPIRSVSSSSLFTKRTPVMMLSTPSVYTKEKSQTVLKDPKRLIKRSTTSSKLLVNFSSKNNSKNSSGTNTPINESSPAMDIASPDIQILFSPVFQKTPTILFDTNEDGWDTKTFNAKISCKKNVMVVCVLDDKSYLGVYSDALVPMPPKDESVVVTAKNTLLFSSHPSSESPLVFEKYTKNTNCFTMHSNTQHSLLFTCFSAFWIKTNQMVSINSHVAEQYEITTTRSLFWSSFSKEYKCNKVLAVEWI</sequence>
<dbReference type="AlphaFoldDB" id="A0A0A1U2M0"/>
<feature type="region of interest" description="Disordered" evidence="1">
    <location>
        <begin position="121"/>
        <end position="142"/>
    </location>
</feature>
<evidence type="ECO:0000256" key="1">
    <source>
        <dbReference type="SAM" id="MobiDB-lite"/>
    </source>
</evidence>
<dbReference type="VEuPathDB" id="AmoebaDB:EIN_281600"/>
<keyword evidence="4" id="KW-1185">Reference proteome</keyword>
<proteinExistence type="predicted"/>
<gene>
    <name evidence="3" type="ORF">EIN_281600</name>
</gene>
<organism evidence="3 4">
    <name type="scientific">Entamoeba invadens IP1</name>
    <dbReference type="NCBI Taxonomy" id="370355"/>
    <lineage>
        <taxon>Eukaryota</taxon>
        <taxon>Amoebozoa</taxon>
        <taxon>Evosea</taxon>
        <taxon>Archamoebae</taxon>
        <taxon>Mastigamoebida</taxon>
        <taxon>Entamoebidae</taxon>
        <taxon>Entamoeba</taxon>
    </lineage>
</organism>
<dbReference type="Proteomes" id="UP000014680">
    <property type="component" value="Unassembled WGS sequence"/>
</dbReference>
<dbReference type="RefSeq" id="XP_004185135.1">
    <property type="nucleotide sequence ID" value="XM_004185087.1"/>
</dbReference>
<dbReference type="GeneID" id="14884829"/>
<dbReference type="InterPro" id="IPR006571">
    <property type="entry name" value="TLDc_dom"/>
</dbReference>
<dbReference type="Pfam" id="PF07534">
    <property type="entry name" value="TLD"/>
    <property type="match status" value="1"/>
</dbReference>
<evidence type="ECO:0000313" key="3">
    <source>
        <dbReference type="EMBL" id="ELP85789.1"/>
    </source>
</evidence>
<feature type="compositionally biased region" description="Low complexity" evidence="1">
    <location>
        <begin position="121"/>
        <end position="133"/>
    </location>
</feature>
<dbReference type="KEGG" id="eiv:EIN_281600"/>
<protein>
    <recommendedName>
        <fullName evidence="2">TLDc domain-containing protein</fullName>
    </recommendedName>
</protein>
<name>A0A0A1U2M0_ENTIV</name>
<evidence type="ECO:0000313" key="4">
    <source>
        <dbReference type="Proteomes" id="UP000014680"/>
    </source>
</evidence>
<dbReference type="EMBL" id="KB207030">
    <property type="protein sequence ID" value="ELP85789.1"/>
    <property type="molecule type" value="Genomic_DNA"/>
</dbReference>